<organism evidence="2 3">
    <name type="scientific">Amedibacillus dolichus</name>
    <dbReference type="NCBI Taxonomy" id="31971"/>
    <lineage>
        <taxon>Bacteria</taxon>
        <taxon>Bacillati</taxon>
        <taxon>Bacillota</taxon>
        <taxon>Erysipelotrichia</taxon>
        <taxon>Erysipelotrichales</taxon>
        <taxon>Erysipelotrichaceae</taxon>
        <taxon>Amedibacillus</taxon>
    </lineage>
</organism>
<feature type="domain" description="Regulator of ribonuclease activity B" evidence="1">
    <location>
        <begin position="96"/>
        <end position="186"/>
    </location>
</feature>
<dbReference type="Proteomes" id="UP001529340">
    <property type="component" value="Unassembled WGS sequence"/>
</dbReference>
<gene>
    <name evidence="2" type="ORF">QUV96_07450</name>
</gene>
<evidence type="ECO:0000313" key="3">
    <source>
        <dbReference type="Proteomes" id="UP001529340"/>
    </source>
</evidence>
<dbReference type="Gene3D" id="3.30.70.970">
    <property type="entry name" value="RraB-like"/>
    <property type="match status" value="1"/>
</dbReference>
<dbReference type="SUPFAM" id="SSF89946">
    <property type="entry name" value="Hypothetical protein VC0424"/>
    <property type="match status" value="1"/>
</dbReference>
<proteinExistence type="predicted"/>
<sequence length="190" mass="21125">MKLSRLIPAIAAVGGAVALAVYKLQKDKKEIIKLDEGLLLDEEGESFDDMHIDEVNTSDAADVDVEIPAFKEEEANAQPPFVMDDETKEKIRKNVEDAITALSAVGDVHGAERPIEHQMSFPNEEALASFKDTIIKRGYVVTKGEDPKVAVVMHIAPIDADIMLQHVLYLYEETKKNNGTYEGWHCDPVY</sequence>
<comment type="caution">
    <text evidence="2">The sequence shown here is derived from an EMBL/GenBank/DDBJ whole genome shotgun (WGS) entry which is preliminary data.</text>
</comment>
<reference evidence="3" key="2">
    <citation type="submission" date="2023-06" db="EMBL/GenBank/DDBJ databases">
        <title>Identification and characterization of horizontal gene transfer across gut microbiota members of farm animals based on homology search.</title>
        <authorList>
            <person name="Zeman M."/>
            <person name="Kubasova T."/>
            <person name="Jahodarova E."/>
            <person name="Nykrynova M."/>
            <person name="Rychlik I."/>
        </authorList>
    </citation>
    <scope>NUCLEOTIDE SEQUENCE [LARGE SCALE GENOMIC DNA]</scope>
    <source>
        <strain evidence="3">ET39</strain>
    </source>
</reference>
<dbReference type="InterPro" id="IPR009671">
    <property type="entry name" value="RraB_dom"/>
</dbReference>
<evidence type="ECO:0000313" key="2">
    <source>
        <dbReference type="EMBL" id="MDM8157469.1"/>
    </source>
</evidence>
<protein>
    <submittedName>
        <fullName evidence="2">Ribonuclease E inhibitor RraB</fullName>
    </submittedName>
</protein>
<accession>A0ABT7UCX4</accession>
<reference evidence="2 3" key="1">
    <citation type="submission" date="2023-06" db="EMBL/GenBank/DDBJ databases">
        <title>Identification and characterization of horizontal gene transfer across gut microbiota members of farm animals based on homology search.</title>
        <authorList>
            <person name="Schwarzerova J."/>
            <person name="Nykrynova M."/>
            <person name="Jureckova K."/>
            <person name="Cejkova D."/>
            <person name="Rychlik I."/>
        </authorList>
    </citation>
    <scope>NUCLEOTIDE SEQUENCE [LARGE SCALE GENOMIC DNA]</scope>
    <source>
        <strain evidence="2 3">ET39</strain>
    </source>
</reference>
<dbReference type="RefSeq" id="WP_289607921.1">
    <property type="nucleotide sequence ID" value="NZ_JAUDCG010000030.1"/>
</dbReference>
<reference evidence="2 3" key="3">
    <citation type="submission" date="2023-06" db="EMBL/GenBank/DDBJ databases">
        <authorList>
            <person name="Zeman M."/>
            <person name="Kubasova T."/>
            <person name="Jahodarova E."/>
            <person name="Nykrynova M."/>
            <person name="Rychlik I."/>
        </authorList>
    </citation>
    <scope>NUCLEOTIDE SEQUENCE [LARGE SCALE GENOMIC DNA]</scope>
    <source>
        <strain evidence="2 3">ET39</strain>
    </source>
</reference>
<keyword evidence="3" id="KW-1185">Reference proteome</keyword>
<dbReference type="EMBL" id="JAUDCG010000030">
    <property type="protein sequence ID" value="MDM8157469.1"/>
    <property type="molecule type" value="Genomic_DNA"/>
</dbReference>
<dbReference type="InterPro" id="IPR036701">
    <property type="entry name" value="RraB-like_sf"/>
</dbReference>
<name>A0ABT7UCX4_9FIRM</name>
<evidence type="ECO:0000259" key="1">
    <source>
        <dbReference type="Pfam" id="PF06877"/>
    </source>
</evidence>
<dbReference type="Pfam" id="PF06877">
    <property type="entry name" value="RraB"/>
    <property type="match status" value="1"/>
</dbReference>